<reference evidence="1" key="1">
    <citation type="submission" date="2016-06" db="UniProtKB">
        <authorList>
            <consortium name="WormBaseParasite"/>
        </authorList>
    </citation>
    <scope>IDENTIFICATION</scope>
</reference>
<proteinExistence type="predicted"/>
<organism evidence="1">
    <name type="scientific">Gongylonema pulchrum</name>
    <dbReference type="NCBI Taxonomy" id="637853"/>
    <lineage>
        <taxon>Eukaryota</taxon>
        <taxon>Metazoa</taxon>
        <taxon>Ecdysozoa</taxon>
        <taxon>Nematoda</taxon>
        <taxon>Chromadorea</taxon>
        <taxon>Rhabditida</taxon>
        <taxon>Spirurina</taxon>
        <taxon>Spiruromorpha</taxon>
        <taxon>Spiruroidea</taxon>
        <taxon>Gongylonematidae</taxon>
        <taxon>Gongylonema</taxon>
    </lineage>
</organism>
<sequence length="186" mass="22255">LENDVHTELIPLRLLIDFFNTAYKCQLKLALQATLFARILERNYNEMSYTCVRRLKSLCLRIFLWNYVTTNRYFERVRRERKQNCFIPKKESWTVPNRNDLQQEKLIRLCTYDALRLSHLTTTVSTEILRISCSQYCEAKFCSAMLMDLLKNVRKAEEEPDMEKKLREIVHANSSPYDCTWRLLNA</sequence>
<dbReference type="WBParaSite" id="GPUH_0000445401-mRNA-1">
    <property type="protein sequence ID" value="GPUH_0000445401-mRNA-1"/>
    <property type="gene ID" value="GPUH_0000445401"/>
</dbReference>
<accession>A0A183D6V6</accession>
<evidence type="ECO:0000313" key="1">
    <source>
        <dbReference type="WBParaSite" id="GPUH_0000445401-mRNA-1"/>
    </source>
</evidence>
<protein>
    <submittedName>
        <fullName evidence="1">RICTOR_M domain-containing protein</fullName>
    </submittedName>
</protein>
<dbReference type="AlphaFoldDB" id="A0A183D6V6"/>
<name>A0A183D6V6_9BILA</name>